<organism evidence="2 3">
    <name type="scientific">Rhodofomes roseus</name>
    <dbReference type="NCBI Taxonomy" id="34475"/>
    <lineage>
        <taxon>Eukaryota</taxon>
        <taxon>Fungi</taxon>
        <taxon>Dikarya</taxon>
        <taxon>Basidiomycota</taxon>
        <taxon>Agaricomycotina</taxon>
        <taxon>Agaricomycetes</taxon>
        <taxon>Polyporales</taxon>
        <taxon>Rhodofomes</taxon>
    </lineage>
</organism>
<reference evidence="2 3" key="1">
    <citation type="submission" date="2019-01" db="EMBL/GenBank/DDBJ databases">
        <title>Genome sequencing of the rare red list fungi Fomitopsis rosea.</title>
        <authorList>
            <person name="Buettner E."/>
            <person name="Kellner H."/>
        </authorList>
    </citation>
    <scope>NUCLEOTIDE SEQUENCE [LARGE SCALE GENOMIC DNA]</scope>
    <source>
        <strain evidence="2 3">DSM 105464</strain>
    </source>
</reference>
<feature type="non-terminal residue" evidence="2">
    <location>
        <position position="1"/>
    </location>
</feature>
<proteinExistence type="predicted"/>
<protein>
    <submittedName>
        <fullName evidence="2">Uncharacterized protein</fullName>
    </submittedName>
</protein>
<dbReference type="Proteomes" id="UP000298390">
    <property type="component" value="Unassembled WGS sequence"/>
</dbReference>
<feature type="coiled-coil region" evidence="1">
    <location>
        <begin position="4"/>
        <end position="229"/>
    </location>
</feature>
<dbReference type="STRING" id="34475.A0A4Y9XPW9"/>
<evidence type="ECO:0000313" key="3">
    <source>
        <dbReference type="Proteomes" id="UP000298390"/>
    </source>
</evidence>
<dbReference type="AlphaFoldDB" id="A0A4Y9XPW9"/>
<gene>
    <name evidence="2" type="ORF">EVJ58_g10065</name>
</gene>
<dbReference type="Gene3D" id="1.10.287.1490">
    <property type="match status" value="1"/>
</dbReference>
<name>A0A4Y9XPW9_9APHY</name>
<sequence>NDEKEDLADMVEALKLDIENLQRRREAESVERSQSRVQILEEREEREAVEEDLNAFRDKLAAAHIELQQKEDDLDMKDREIEEVVAEHKRIVETLDDEWRGEMDELRGQVEELKDVLEQKDGENRDLRMSLAEVENGMAELQDQTEIAVGHLQQESEEKDAEIEAANREIEKLGHQVYMLEEENERMKDASDRLREDEAVERERLEALASALKEKVAGLKAQLEEMHDLIDARDHDIATYRARSEELAPCSRGPAQTCCEREHLEADIACNIRARSSSTSRAQVLSLVACQQRNEPYIDTDTPVTPQAASN</sequence>
<dbReference type="EMBL" id="SEKV01000992">
    <property type="protein sequence ID" value="TFY52354.1"/>
    <property type="molecule type" value="Genomic_DNA"/>
</dbReference>
<keyword evidence="1" id="KW-0175">Coiled coil</keyword>
<accession>A0A4Y9XPW9</accession>
<evidence type="ECO:0000313" key="2">
    <source>
        <dbReference type="EMBL" id="TFY52354.1"/>
    </source>
</evidence>
<comment type="caution">
    <text evidence="2">The sequence shown here is derived from an EMBL/GenBank/DDBJ whole genome shotgun (WGS) entry which is preliminary data.</text>
</comment>
<evidence type="ECO:0000256" key="1">
    <source>
        <dbReference type="SAM" id="Coils"/>
    </source>
</evidence>